<dbReference type="AlphaFoldDB" id="A0A810L1Q7"/>
<evidence type="ECO:0000256" key="6">
    <source>
        <dbReference type="SAM" id="Phobius"/>
    </source>
</evidence>
<evidence type="ECO:0000256" key="3">
    <source>
        <dbReference type="ARBA" id="ARBA00022692"/>
    </source>
</evidence>
<feature type="transmembrane region" description="Helical" evidence="6">
    <location>
        <begin position="23"/>
        <end position="47"/>
    </location>
</feature>
<evidence type="ECO:0000256" key="1">
    <source>
        <dbReference type="ARBA" id="ARBA00004651"/>
    </source>
</evidence>
<feature type="transmembrane region" description="Helical" evidence="6">
    <location>
        <begin position="308"/>
        <end position="324"/>
    </location>
</feature>
<evidence type="ECO:0000313" key="8">
    <source>
        <dbReference type="EMBL" id="BCJ29470.1"/>
    </source>
</evidence>
<evidence type="ECO:0000256" key="4">
    <source>
        <dbReference type="ARBA" id="ARBA00022989"/>
    </source>
</evidence>
<dbReference type="KEGG" id="aser:Asera_35780"/>
<feature type="transmembrane region" description="Helical" evidence="6">
    <location>
        <begin position="330"/>
        <end position="355"/>
    </location>
</feature>
<keyword evidence="4 6" id="KW-1133">Transmembrane helix</keyword>
<sequence length="453" mass="46735">MAAGDRRQQTAQVLWRNRNFTRLWAGQAVSIIGDFVFDTTLTLWIGVVLLHGRTFAPAAVSGLLIVVAVVTMVVAPIAGVFVDRWDRRRTMLATDLIRVVLVGGLTVVAFLPAGMLSNLALVVLAYAVVACSTAAGQFFNPARFAMIGAVVSEGPDRSRAGGIGQATNSIAAIVGPPLAAPLLFAVGVRWSLLLNAASFLFSFLAVRSVRVEPVPEPPGAGPRSFRAEFLAGIRYVATNRVLRTVLIAVCVVTVGTGALNALNVFFVTDNLHAAAHWYGTIGMAEGLGSVVGALVAAAIAARLGNARVFAVGLVVVGLGTMVYARMPVLLAALVVVSVLAIPLGAINAVLSPIVLDATPARLLGRVISVLTPVQQVASLAGVAVAGWLASTVLLGFHVDVAGVHLGRLDTILLASGVLVLIGGLYAVVALRGADRAAAADAPTPAEPISNPTR</sequence>
<feature type="transmembrane region" description="Helical" evidence="6">
    <location>
        <begin position="376"/>
        <end position="398"/>
    </location>
</feature>
<dbReference type="PROSITE" id="PS50850">
    <property type="entry name" value="MFS"/>
    <property type="match status" value="1"/>
</dbReference>
<gene>
    <name evidence="8" type="ORF">Asera_35780</name>
</gene>
<reference evidence="8" key="1">
    <citation type="submission" date="2020-08" db="EMBL/GenBank/DDBJ databases">
        <title>Whole genome shotgun sequence of Actinocatenispora sera NBRC 101916.</title>
        <authorList>
            <person name="Komaki H."/>
            <person name="Tamura T."/>
        </authorList>
    </citation>
    <scope>NUCLEOTIDE SEQUENCE</scope>
    <source>
        <strain evidence="8">NBRC 101916</strain>
    </source>
</reference>
<name>A0A810L1Q7_9ACTN</name>
<feature type="transmembrane region" description="Helical" evidence="6">
    <location>
        <begin position="95"/>
        <end position="113"/>
    </location>
</feature>
<keyword evidence="5 6" id="KW-0472">Membrane</keyword>
<feature type="domain" description="Major facilitator superfamily (MFS) profile" evidence="7">
    <location>
        <begin position="1"/>
        <end position="434"/>
    </location>
</feature>
<keyword evidence="3 6" id="KW-0812">Transmembrane</keyword>
<feature type="transmembrane region" description="Helical" evidence="6">
    <location>
        <begin position="410"/>
        <end position="430"/>
    </location>
</feature>
<dbReference type="SUPFAM" id="SSF103473">
    <property type="entry name" value="MFS general substrate transporter"/>
    <property type="match status" value="1"/>
</dbReference>
<feature type="transmembrane region" description="Helical" evidence="6">
    <location>
        <begin position="244"/>
        <end position="265"/>
    </location>
</feature>
<dbReference type="InterPro" id="IPR011701">
    <property type="entry name" value="MFS"/>
</dbReference>
<evidence type="ECO:0000256" key="5">
    <source>
        <dbReference type="ARBA" id="ARBA00023136"/>
    </source>
</evidence>
<dbReference type="InterPro" id="IPR020846">
    <property type="entry name" value="MFS_dom"/>
</dbReference>
<dbReference type="PANTHER" id="PTHR23513:SF6">
    <property type="entry name" value="MAJOR FACILITATOR SUPERFAMILY ASSOCIATED DOMAIN-CONTAINING PROTEIN"/>
    <property type="match status" value="1"/>
</dbReference>
<dbReference type="EMBL" id="AP023354">
    <property type="protein sequence ID" value="BCJ29470.1"/>
    <property type="molecule type" value="Genomic_DNA"/>
</dbReference>
<feature type="transmembrane region" description="Helical" evidence="6">
    <location>
        <begin position="59"/>
        <end position="83"/>
    </location>
</feature>
<dbReference type="Proteomes" id="UP000680750">
    <property type="component" value="Chromosome"/>
</dbReference>
<feature type="transmembrane region" description="Helical" evidence="6">
    <location>
        <begin position="119"/>
        <end position="139"/>
    </location>
</feature>
<dbReference type="Gene3D" id="1.20.1250.20">
    <property type="entry name" value="MFS general substrate transporter like domains"/>
    <property type="match status" value="1"/>
</dbReference>
<dbReference type="PANTHER" id="PTHR23513">
    <property type="entry name" value="INTEGRAL MEMBRANE EFFLUX PROTEIN-RELATED"/>
    <property type="match status" value="1"/>
</dbReference>
<proteinExistence type="predicted"/>
<evidence type="ECO:0000256" key="2">
    <source>
        <dbReference type="ARBA" id="ARBA00022475"/>
    </source>
</evidence>
<dbReference type="CDD" id="cd06173">
    <property type="entry name" value="MFS_MefA_like"/>
    <property type="match status" value="1"/>
</dbReference>
<dbReference type="GO" id="GO:0022857">
    <property type="term" value="F:transmembrane transporter activity"/>
    <property type="evidence" value="ECO:0007669"/>
    <property type="project" value="InterPro"/>
</dbReference>
<keyword evidence="2" id="KW-1003">Cell membrane</keyword>
<accession>A0A810L1Q7</accession>
<evidence type="ECO:0000313" key="9">
    <source>
        <dbReference type="Proteomes" id="UP000680750"/>
    </source>
</evidence>
<dbReference type="InterPro" id="IPR036259">
    <property type="entry name" value="MFS_trans_sf"/>
</dbReference>
<organism evidence="8 9">
    <name type="scientific">Actinocatenispora sera</name>
    <dbReference type="NCBI Taxonomy" id="390989"/>
    <lineage>
        <taxon>Bacteria</taxon>
        <taxon>Bacillati</taxon>
        <taxon>Actinomycetota</taxon>
        <taxon>Actinomycetes</taxon>
        <taxon>Micromonosporales</taxon>
        <taxon>Micromonosporaceae</taxon>
        <taxon>Actinocatenispora</taxon>
    </lineage>
</organism>
<evidence type="ECO:0000259" key="7">
    <source>
        <dbReference type="PROSITE" id="PS50850"/>
    </source>
</evidence>
<feature type="transmembrane region" description="Helical" evidence="6">
    <location>
        <begin position="277"/>
        <end position="301"/>
    </location>
</feature>
<dbReference type="GO" id="GO:0005886">
    <property type="term" value="C:plasma membrane"/>
    <property type="evidence" value="ECO:0007669"/>
    <property type="project" value="UniProtKB-SubCell"/>
</dbReference>
<comment type="subcellular location">
    <subcellularLocation>
        <location evidence="1">Cell membrane</location>
        <topology evidence="1">Multi-pass membrane protein</topology>
    </subcellularLocation>
</comment>
<protein>
    <submittedName>
        <fullName evidence="8">MFS transporter</fullName>
    </submittedName>
</protein>
<dbReference type="OrthoDB" id="2472181at2"/>
<keyword evidence="9" id="KW-1185">Reference proteome</keyword>
<dbReference type="Pfam" id="PF07690">
    <property type="entry name" value="MFS_1"/>
    <property type="match status" value="1"/>
</dbReference>